<dbReference type="SUPFAM" id="SSF49899">
    <property type="entry name" value="Concanavalin A-like lectins/glucanases"/>
    <property type="match status" value="1"/>
</dbReference>
<accession>A0A2T7P5W8</accession>
<name>A0A2T7P5W8_POMCA</name>
<dbReference type="GO" id="GO:0008289">
    <property type="term" value="F:lipid binding"/>
    <property type="evidence" value="ECO:0007669"/>
    <property type="project" value="InterPro"/>
</dbReference>
<dbReference type="InterPro" id="IPR013320">
    <property type="entry name" value="ConA-like_dom_sf"/>
</dbReference>
<dbReference type="InterPro" id="IPR008405">
    <property type="entry name" value="ApoL"/>
</dbReference>
<dbReference type="GO" id="GO:0042157">
    <property type="term" value="P:lipoprotein metabolic process"/>
    <property type="evidence" value="ECO:0007669"/>
    <property type="project" value="InterPro"/>
</dbReference>
<dbReference type="GO" id="GO:0005576">
    <property type="term" value="C:extracellular region"/>
    <property type="evidence" value="ECO:0007669"/>
    <property type="project" value="InterPro"/>
</dbReference>
<proteinExistence type="inferred from homology"/>
<evidence type="ECO:0000256" key="1">
    <source>
        <dbReference type="ARBA" id="ARBA00010090"/>
    </source>
</evidence>
<organism evidence="2 3">
    <name type="scientific">Pomacea canaliculata</name>
    <name type="common">Golden apple snail</name>
    <dbReference type="NCBI Taxonomy" id="400727"/>
    <lineage>
        <taxon>Eukaryota</taxon>
        <taxon>Metazoa</taxon>
        <taxon>Spiralia</taxon>
        <taxon>Lophotrochozoa</taxon>
        <taxon>Mollusca</taxon>
        <taxon>Gastropoda</taxon>
        <taxon>Caenogastropoda</taxon>
        <taxon>Architaenioglossa</taxon>
        <taxon>Ampullarioidea</taxon>
        <taxon>Ampullariidae</taxon>
        <taxon>Pomacea</taxon>
    </lineage>
</organism>
<evidence type="ECO:0008006" key="4">
    <source>
        <dbReference type="Google" id="ProtNLM"/>
    </source>
</evidence>
<gene>
    <name evidence="2" type="ORF">C0Q70_11391</name>
</gene>
<dbReference type="EMBL" id="PZQS01000006">
    <property type="protein sequence ID" value="PVD28796.1"/>
    <property type="molecule type" value="Genomic_DNA"/>
</dbReference>
<dbReference type="Gene3D" id="2.60.120.200">
    <property type="match status" value="1"/>
</dbReference>
<dbReference type="GO" id="GO:0006869">
    <property type="term" value="P:lipid transport"/>
    <property type="evidence" value="ECO:0007669"/>
    <property type="project" value="InterPro"/>
</dbReference>
<dbReference type="OrthoDB" id="5976428at2759"/>
<sequence>MANHAAVQQEARELRDIIRKIITELDEHHRNVNIATATGSAASFLGGVMTVASAILAIPTGGLTLPLAGAGAILAGAGGTVSVGATLVEFIINKHNVSDVQRRWERFQTDLAGYYAEIYRCEEVPAKILNIVGDIINGVIEVRQGYQLIKGSMAAARALKVGGVGGRIAAGASQVGNMIEAGAVGGVAGLGAKAVGRAFFFLNVVLIPISLVELVRSASAANRGERSKASSSLERLADFLDRRTELAADGINLFLHAAFPLQALDSGRVLASRGCTGSEASALTNPPSEDPDVTGVGGGTMKAIKTAVCALGLSEAFESYLPVPPQASTCRPSSSLPEHYDVLEANRKIGIDAVFKGDGDIFTVMLLCDGDNEMADALLILDIDSSQIKISYRKDGVRETPKIVPRCDCITDNQLRLFIETETKQFKMTLNEKKLENLSYNFPLKMVKSIWIDGDINLNKVALPDDAI</sequence>
<dbReference type="PANTHER" id="PTHR14096">
    <property type="entry name" value="APOLIPOPROTEIN L"/>
    <property type="match status" value="1"/>
</dbReference>
<dbReference type="Proteomes" id="UP000245119">
    <property type="component" value="Linkage Group LG6"/>
</dbReference>
<dbReference type="AlphaFoldDB" id="A0A2T7P5W8"/>
<reference evidence="2 3" key="1">
    <citation type="submission" date="2018-04" db="EMBL/GenBank/DDBJ databases">
        <title>The genome of golden apple snail Pomacea canaliculata provides insight into stress tolerance and invasive adaptation.</title>
        <authorList>
            <person name="Liu C."/>
            <person name="Liu B."/>
            <person name="Ren Y."/>
            <person name="Zhang Y."/>
            <person name="Wang H."/>
            <person name="Li S."/>
            <person name="Jiang F."/>
            <person name="Yin L."/>
            <person name="Zhang G."/>
            <person name="Qian W."/>
            <person name="Fan W."/>
        </authorList>
    </citation>
    <scope>NUCLEOTIDE SEQUENCE [LARGE SCALE GENOMIC DNA]</scope>
    <source>
        <strain evidence="2">SZHN2017</strain>
        <tissue evidence="2">Muscle</tissue>
    </source>
</reference>
<comment type="similarity">
    <text evidence="1">Belongs to the apolipoprotein L family.</text>
</comment>
<dbReference type="PANTHER" id="PTHR14096:SF28">
    <property type="entry name" value="APOLIPOPROTEIN L, 1-RELATED"/>
    <property type="match status" value="1"/>
</dbReference>
<evidence type="ECO:0000313" key="3">
    <source>
        <dbReference type="Proteomes" id="UP000245119"/>
    </source>
</evidence>
<dbReference type="GO" id="GO:0016020">
    <property type="term" value="C:membrane"/>
    <property type="evidence" value="ECO:0007669"/>
    <property type="project" value="TreeGrafter"/>
</dbReference>
<keyword evidence="3" id="KW-1185">Reference proteome</keyword>
<protein>
    <recommendedName>
        <fullName evidence="4">Apolipoprotein L3</fullName>
    </recommendedName>
</protein>
<comment type="caution">
    <text evidence="2">The sequence shown here is derived from an EMBL/GenBank/DDBJ whole genome shotgun (WGS) entry which is preliminary data.</text>
</comment>
<evidence type="ECO:0000313" key="2">
    <source>
        <dbReference type="EMBL" id="PVD28796.1"/>
    </source>
</evidence>